<evidence type="ECO:0000256" key="1">
    <source>
        <dbReference type="ARBA" id="ARBA00001974"/>
    </source>
</evidence>
<proteinExistence type="inferred from homology"/>
<protein>
    <recommendedName>
        <fullName evidence="9">CoB--CoM heterodisulfide reductase iron-sulfur subunit A</fullName>
        <ecNumber evidence="9">1.8.-.-</ecNumber>
    </recommendedName>
</protein>
<evidence type="ECO:0000256" key="2">
    <source>
        <dbReference type="ARBA" id="ARBA00022485"/>
    </source>
</evidence>
<comment type="function">
    <text evidence="9">Part of a complex that catalyzes the reversible reduction of CoM-S-S-CoB to the thiol-coenzymes H-S-CoM (coenzyme M) and H-S-CoB (coenzyme B).</text>
</comment>
<keyword evidence="2 9" id="KW-0004">4Fe-4S</keyword>
<feature type="domain" description="MnmG N-terminal" evidence="10">
    <location>
        <begin position="3"/>
        <end position="210"/>
    </location>
</feature>
<dbReference type="InterPro" id="IPR039650">
    <property type="entry name" value="HdrA-like"/>
</dbReference>
<dbReference type="InterPro" id="IPR036188">
    <property type="entry name" value="FAD/NAD-bd_sf"/>
</dbReference>
<evidence type="ECO:0000256" key="6">
    <source>
        <dbReference type="ARBA" id="ARBA00023002"/>
    </source>
</evidence>
<dbReference type="KEGG" id="mfv:Mfer_0560"/>
<dbReference type="HOGENOM" id="CLU_053110_1_0_2"/>
<comment type="subunit">
    <text evidence="9">The ferredoxin:CoB-CoM heterodisulfide reductase is composed of three subunits; HdrA, HdrB and HdrC.</text>
</comment>
<comment type="pathway">
    <text evidence="9">Cofactor metabolism; coenzyme M-coenzyme B heterodisulfide reduction; coenzyme B and coenzyme M from coenzyme M-coenzyme B heterodisulfide: step 1/1.</text>
</comment>
<keyword evidence="4 9" id="KW-0479">Metal-binding</keyword>
<keyword evidence="6 9" id="KW-0560">Oxidoreductase</keyword>
<dbReference type="GO" id="GO:0016491">
    <property type="term" value="F:oxidoreductase activity"/>
    <property type="evidence" value="ECO:0007669"/>
    <property type="project" value="UniProtKB-UniRule"/>
</dbReference>
<evidence type="ECO:0000256" key="5">
    <source>
        <dbReference type="ARBA" id="ARBA00022827"/>
    </source>
</evidence>
<dbReference type="Proteomes" id="UP000002315">
    <property type="component" value="Chromosome"/>
</dbReference>
<evidence type="ECO:0000313" key="11">
    <source>
        <dbReference type="EMBL" id="ADP77360.1"/>
    </source>
</evidence>
<dbReference type="STRING" id="523846.Mfer_0560"/>
<evidence type="ECO:0000313" key="12">
    <source>
        <dbReference type="Proteomes" id="UP000002315"/>
    </source>
</evidence>
<evidence type="ECO:0000256" key="4">
    <source>
        <dbReference type="ARBA" id="ARBA00022723"/>
    </source>
</evidence>
<organism evidence="11 12">
    <name type="scientific">Methanothermus fervidus (strain ATCC 43054 / DSM 2088 / JCM 10308 / V24 S)</name>
    <dbReference type="NCBI Taxonomy" id="523846"/>
    <lineage>
        <taxon>Archaea</taxon>
        <taxon>Methanobacteriati</taxon>
        <taxon>Methanobacteriota</taxon>
        <taxon>Methanomada group</taxon>
        <taxon>Methanobacteria</taxon>
        <taxon>Methanobacteriales</taxon>
        <taxon>Methanothermaceae</taxon>
        <taxon>Methanothermus</taxon>
    </lineage>
</organism>
<dbReference type="PANTHER" id="PTHR43498">
    <property type="entry name" value="FERREDOXIN:COB-COM HETERODISULFIDE REDUCTASE SUBUNIT A"/>
    <property type="match status" value="1"/>
</dbReference>
<sequence length="429" mass="47396">MVKVVIVGGGWAGCTAAFVASKLGAEVTLIEKSDTLLGCGLAAGITENNGRYTATKELEYLGCGELLDTINNATVHESVDLPGHHHTKLYDPVKVEPQIRKILKNMGVNLYFRCRADDVVVENKKINEVILSNEMSIDGDVFVDATGSAGPMGNCLKYGNGCSICVLRCPSFGPRVSISGRAGINELASRRNKDEGFGAFSGACTLIKETLDEELKSQLEENGFLIIPDPNNWTEINYLDIKACQQYASPIFKKNIILLDTGTYAKLMKPFYPLEELRKLDGFENVMYAHPQRSDSNSIRFLSRAPRNNALKVKGIKNLFCVGEKSGFFVGCVEAMATGFIAGYNSVNYSKKKKLLKLPSLLSVGDIILYENERVKTGDLKNKYTFSGGLYFQRMKNKGLYMLNDDDIKNKVKKVLKDECESCKSEMVE</sequence>
<comment type="cofactor">
    <cofactor evidence="9">
        <name>[4Fe-4S] cluster</name>
        <dbReference type="ChEBI" id="CHEBI:49883"/>
    </cofactor>
</comment>
<reference evidence="11 12" key="1">
    <citation type="journal article" date="2010" name="Stand. Genomic Sci.">
        <title>Complete genome sequence of Methanothermus fervidus type strain (V24S).</title>
        <authorList>
            <person name="Anderson I."/>
            <person name="Djao O.D."/>
            <person name="Misra M."/>
            <person name="Chertkov O."/>
            <person name="Nolan M."/>
            <person name="Lucas S."/>
            <person name="Lapidus A."/>
            <person name="Del Rio T.G."/>
            <person name="Tice H."/>
            <person name="Cheng J.F."/>
            <person name="Tapia R."/>
            <person name="Han C."/>
            <person name="Goodwin L."/>
            <person name="Pitluck S."/>
            <person name="Liolios K."/>
            <person name="Ivanova N."/>
            <person name="Mavromatis K."/>
            <person name="Mikhailova N."/>
            <person name="Pati A."/>
            <person name="Brambilla E."/>
            <person name="Chen A."/>
            <person name="Palaniappan K."/>
            <person name="Land M."/>
            <person name="Hauser L."/>
            <person name="Chang Y.J."/>
            <person name="Jeffries C.D."/>
            <person name="Sikorski J."/>
            <person name="Spring S."/>
            <person name="Rohde M."/>
            <person name="Eichinger K."/>
            <person name="Huber H."/>
            <person name="Wirth R."/>
            <person name="Goker M."/>
            <person name="Detter J.C."/>
            <person name="Woyke T."/>
            <person name="Bristow J."/>
            <person name="Eisen J.A."/>
            <person name="Markowitz V."/>
            <person name="Hugenholtz P."/>
            <person name="Klenk H.P."/>
            <person name="Kyrpides N.C."/>
        </authorList>
    </citation>
    <scope>NUCLEOTIDE SEQUENCE [LARGE SCALE GENOMIC DNA]</scope>
    <source>
        <strain evidence="12">ATCC 43054 / DSM 2088 / JCM 10308 / V24 S</strain>
    </source>
</reference>
<dbReference type="EC" id="1.8.-.-" evidence="9"/>
<gene>
    <name evidence="11" type="ordered locus">Mfer_0560</name>
</gene>
<keyword evidence="8 9" id="KW-0411">Iron-sulfur</keyword>
<keyword evidence="3 9" id="KW-0285">Flavoprotein</keyword>
<evidence type="ECO:0000256" key="9">
    <source>
        <dbReference type="RuleBase" id="RU366072"/>
    </source>
</evidence>
<keyword evidence="7 9" id="KW-0408">Iron</keyword>
<dbReference type="PANTHER" id="PTHR43498:SF1">
    <property type="entry name" value="COB--COM HETERODISULFIDE REDUCTASE IRON-SULFUR SUBUNIT A"/>
    <property type="match status" value="1"/>
</dbReference>
<dbReference type="InterPro" id="IPR040131">
    <property type="entry name" value="MnmG_N"/>
</dbReference>
<name>E3GYH8_METFV</name>
<dbReference type="SUPFAM" id="SSF51905">
    <property type="entry name" value="FAD/NAD(P)-binding domain"/>
    <property type="match status" value="1"/>
</dbReference>
<evidence type="ECO:0000256" key="8">
    <source>
        <dbReference type="ARBA" id="ARBA00023014"/>
    </source>
</evidence>
<dbReference type="Gene3D" id="3.50.50.60">
    <property type="entry name" value="FAD/NAD(P)-binding domain"/>
    <property type="match status" value="1"/>
</dbReference>
<dbReference type="AlphaFoldDB" id="E3GYH8"/>
<evidence type="ECO:0000256" key="7">
    <source>
        <dbReference type="ARBA" id="ARBA00023004"/>
    </source>
</evidence>
<dbReference type="GO" id="GO:0051539">
    <property type="term" value="F:4 iron, 4 sulfur cluster binding"/>
    <property type="evidence" value="ECO:0007669"/>
    <property type="project" value="UniProtKB-UniRule"/>
</dbReference>
<dbReference type="GO" id="GO:0046872">
    <property type="term" value="F:metal ion binding"/>
    <property type="evidence" value="ECO:0007669"/>
    <property type="project" value="UniProtKB-KW"/>
</dbReference>
<evidence type="ECO:0000259" key="10">
    <source>
        <dbReference type="Pfam" id="PF01134"/>
    </source>
</evidence>
<keyword evidence="5 9" id="KW-0274">FAD</keyword>
<dbReference type="Pfam" id="PF01134">
    <property type="entry name" value="GIDA"/>
    <property type="match status" value="2"/>
</dbReference>
<dbReference type="EMBL" id="CP002278">
    <property type="protein sequence ID" value="ADP77360.1"/>
    <property type="molecule type" value="Genomic_DNA"/>
</dbReference>
<accession>E3GYH8</accession>
<feature type="domain" description="MnmG N-terminal" evidence="10">
    <location>
        <begin position="277"/>
        <end position="353"/>
    </location>
</feature>
<keyword evidence="12" id="KW-1185">Reference proteome</keyword>
<comment type="similarity">
    <text evidence="9">Belongs to the HdrA family.</text>
</comment>
<comment type="cofactor">
    <cofactor evidence="1 9">
        <name>FAD</name>
        <dbReference type="ChEBI" id="CHEBI:57692"/>
    </cofactor>
</comment>
<evidence type="ECO:0000256" key="3">
    <source>
        <dbReference type="ARBA" id="ARBA00022630"/>
    </source>
</evidence>